<feature type="domain" description="Nudix hydrolase" evidence="10">
    <location>
        <begin position="94"/>
        <end position="222"/>
    </location>
</feature>
<evidence type="ECO:0000259" key="10">
    <source>
        <dbReference type="PROSITE" id="PS51462"/>
    </source>
</evidence>
<sequence length="617" mass="68481">MYFETASLPEILDDLCSRFIINVPDEELASVERICFQIEQAHWFYEDFIRELNPSLPMYTLKNFSAKIFKHCPLLHQWANEHEKAYNDFLQYKFRVPVCGAIILNENQDKCLLVKGWTSRSGWGFPRGKINKDEPDSTCAIREVLEETGFDIGPYLKDDQFIEVVIHEQRIKLFIATGVPESTVFTPLTRKEISKIEWHRISDLPTSRVKTGAPGLYDISGSKSKNRYYMIIPFVSRLKSWINRRNKGKSGKRSSSVKSSGSSSRLSTVDGQTNAENQIKSLLGIVNGQGMVKEHQTKGHHDHVSNDVKKHIPVILSREQSLVNDISPEVMLKSMLKISDSKPSQPITQSPSPSYLSQPSEQMHSTGVPVNSNQPLISTLTRTPDNTYITAQQALNHERYHSYGDQYESHAAPSPDTVISNPPVPAANQLKSLLGITKSLNPSGIMPSSQPPNINSSDINVQSLPDIHLHTNGHQQSNPNTRSLLNLLGKSSNAADAIHVEPNPSNAQLQPSNTSAQSLLTLLSDVTNTQAVPNASVPNRRTSQTTANAANELLGFVSSRPVPYAIPESPKLGQSQMLKQMLGINSNQQIRTENSAPPSSDQIKALLNIDSKPMMAQ</sequence>
<evidence type="ECO:0000313" key="11">
    <source>
        <dbReference type="EMBL" id="KAK9700372.1"/>
    </source>
</evidence>
<dbReference type="InterPro" id="IPR020084">
    <property type="entry name" value="NUDIX_hydrolase_CS"/>
</dbReference>
<evidence type="ECO:0000256" key="6">
    <source>
        <dbReference type="ARBA" id="ARBA00022801"/>
    </source>
</evidence>
<keyword evidence="8" id="KW-0464">Manganese</keyword>
<dbReference type="SMART" id="SM01125">
    <property type="entry name" value="DCP2"/>
    <property type="match status" value="1"/>
</dbReference>
<dbReference type="InterPro" id="IPR015797">
    <property type="entry name" value="NUDIX_hydrolase-like_dom_sf"/>
</dbReference>
<evidence type="ECO:0000256" key="9">
    <source>
        <dbReference type="SAM" id="MobiDB-lite"/>
    </source>
</evidence>
<dbReference type="EC" id="3.6.1.62" evidence="11"/>
<evidence type="ECO:0000256" key="7">
    <source>
        <dbReference type="ARBA" id="ARBA00022884"/>
    </source>
</evidence>
<comment type="subcellular location">
    <subcellularLocation>
        <location evidence="2">Cytoplasm</location>
    </subcellularLocation>
</comment>
<dbReference type="Pfam" id="PF00293">
    <property type="entry name" value="NUDIX"/>
    <property type="match status" value="1"/>
</dbReference>
<evidence type="ECO:0000256" key="5">
    <source>
        <dbReference type="ARBA" id="ARBA00022723"/>
    </source>
</evidence>
<evidence type="ECO:0000313" key="12">
    <source>
        <dbReference type="Proteomes" id="UP001479436"/>
    </source>
</evidence>
<evidence type="ECO:0000256" key="8">
    <source>
        <dbReference type="ARBA" id="ARBA00023211"/>
    </source>
</evidence>
<evidence type="ECO:0000256" key="2">
    <source>
        <dbReference type="ARBA" id="ARBA00004496"/>
    </source>
</evidence>
<feature type="region of interest" description="Disordered" evidence="9">
    <location>
        <begin position="340"/>
        <end position="376"/>
    </location>
</feature>
<dbReference type="SUPFAM" id="SSF140586">
    <property type="entry name" value="Dcp2 domain-like"/>
    <property type="match status" value="1"/>
</dbReference>
<dbReference type="PANTHER" id="PTHR23114">
    <property type="entry name" value="M7GPPPN-MRNA HYDROLASE"/>
    <property type="match status" value="1"/>
</dbReference>
<dbReference type="InterPro" id="IPR036189">
    <property type="entry name" value="DCP2_BoxA_sf"/>
</dbReference>
<feature type="compositionally biased region" description="Polar residues" evidence="9">
    <location>
        <begin position="363"/>
        <end position="376"/>
    </location>
</feature>
<accession>A0ABR2VSQ1</accession>
<dbReference type="PROSITE" id="PS51462">
    <property type="entry name" value="NUDIX"/>
    <property type="match status" value="1"/>
</dbReference>
<evidence type="ECO:0000256" key="1">
    <source>
        <dbReference type="ARBA" id="ARBA00001936"/>
    </source>
</evidence>
<dbReference type="Gene3D" id="3.90.79.10">
    <property type="entry name" value="Nucleoside Triphosphate Pyrophosphohydrolase"/>
    <property type="match status" value="1"/>
</dbReference>
<dbReference type="EMBL" id="JASJQH010007911">
    <property type="protein sequence ID" value="KAK9700372.1"/>
    <property type="molecule type" value="Genomic_DNA"/>
</dbReference>
<dbReference type="Gene3D" id="1.10.10.1050">
    <property type="entry name" value="Dcp2, box A domain"/>
    <property type="match status" value="1"/>
</dbReference>
<reference evidence="11 12" key="1">
    <citation type="submission" date="2023-04" db="EMBL/GenBank/DDBJ databases">
        <title>Genome of Basidiobolus ranarum AG-B5.</title>
        <authorList>
            <person name="Stajich J.E."/>
            <person name="Carter-House D."/>
            <person name="Gryganskyi A."/>
        </authorList>
    </citation>
    <scope>NUCLEOTIDE SEQUENCE [LARGE SCALE GENOMIC DNA]</scope>
    <source>
        <strain evidence="11 12">AG-B5</strain>
    </source>
</reference>
<keyword evidence="6 11" id="KW-0378">Hydrolase</keyword>
<dbReference type="PROSITE" id="PS00893">
    <property type="entry name" value="NUDIX_BOX"/>
    <property type="match status" value="1"/>
</dbReference>
<organism evidence="11 12">
    <name type="scientific">Basidiobolus ranarum</name>
    <dbReference type="NCBI Taxonomy" id="34480"/>
    <lineage>
        <taxon>Eukaryota</taxon>
        <taxon>Fungi</taxon>
        <taxon>Fungi incertae sedis</taxon>
        <taxon>Zoopagomycota</taxon>
        <taxon>Entomophthoromycotina</taxon>
        <taxon>Basidiobolomycetes</taxon>
        <taxon>Basidiobolales</taxon>
        <taxon>Basidiobolaceae</taxon>
        <taxon>Basidiobolus</taxon>
    </lineage>
</organism>
<protein>
    <submittedName>
        <fullName evidence="11">mRNA-decapping enzyme subunit 2</fullName>
        <ecNumber evidence="11">3.6.1.62</ecNumber>
    </submittedName>
</protein>
<feature type="compositionally biased region" description="Low complexity" evidence="9">
    <location>
        <begin position="253"/>
        <end position="267"/>
    </location>
</feature>
<keyword evidence="7" id="KW-0694">RNA-binding</keyword>
<feature type="compositionally biased region" description="Low complexity" evidence="9">
    <location>
        <begin position="341"/>
        <end position="362"/>
    </location>
</feature>
<dbReference type="CDD" id="cd03672">
    <property type="entry name" value="NUDIX_Dcp2p_Nudt20"/>
    <property type="match status" value="1"/>
</dbReference>
<comment type="similarity">
    <text evidence="3">Belongs to the Nudix hydrolase family. DCP2 subfamily.</text>
</comment>
<dbReference type="SUPFAM" id="SSF55811">
    <property type="entry name" value="Nudix"/>
    <property type="match status" value="1"/>
</dbReference>
<dbReference type="InterPro" id="IPR000086">
    <property type="entry name" value="NUDIX_hydrolase_dom"/>
</dbReference>
<comment type="cofactor">
    <cofactor evidence="1">
        <name>Mn(2+)</name>
        <dbReference type="ChEBI" id="CHEBI:29035"/>
    </cofactor>
</comment>
<keyword evidence="4" id="KW-0963">Cytoplasm</keyword>
<dbReference type="GO" id="GO:0140933">
    <property type="term" value="F:5'-(N(7)-methylguanosine 5'-triphospho)-[mRNA] hydrolase activity"/>
    <property type="evidence" value="ECO:0007669"/>
    <property type="project" value="UniProtKB-EC"/>
</dbReference>
<keyword evidence="5" id="KW-0479">Metal-binding</keyword>
<dbReference type="Pfam" id="PF05026">
    <property type="entry name" value="DCP2"/>
    <property type="match status" value="1"/>
</dbReference>
<feature type="region of interest" description="Disordered" evidence="9">
    <location>
        <begin position="245"/>
        <end position="273"/>
    </location>
</feature>
<keyword evidence="12" id="KW-1185">Reference proteome</keyword>
<proteinExistence type="inferred from homology"/>
<dbReference type="InterPro" id="IPR044099">
    <property type="entry name" value="Dcp2_NUDIX"/>
</dbReference>
<evidence type="ECO:0000256" key="3">
    <source>
        <dbReference type="ARBA" id="ARBA00005279"/>
    </source>
</evidence>
<dbReference type="InterPro" id="IPR007722">
    <property type="entry name" value="DCP2_BoxA"/>
</dbReference>
<dbReference type="PANTHER" id="PTHR23114:SF17">
    <property type="entry name" value="M7GPPPN-MRNA HYDROLASE"/>
    <property type="match status" value="1"/>
</dbReference>
<evidence type="ECO:0000256" key="4">
    <source>
        <dbReference type="ARBA" id="ARBA00022490"/>
    </source>
</evidence>
<comment type="caution">
    <text evidence="11">The sequence shown here is derived from an EMBL/GenBank/DDBJ whole genome shotgun (WGS) entry which is preliminary data.</text>
</comment>
<gene>
    <name evidence="11" type="primary">DCP2_2</name>
    <name evidence="11" type="ORF">K7432_012219</name>
</gene>
<dbReference type="Proteomes" id="UP001479436">
    <property type="component" value="Unassembled WGS sequence"/>
</dbReference>
<name>A0ABR2VSQ1_9FUNG</name>